<feature type="transmembrane region" description="Helical" evidence="6">
    <location>
        <begin position="386"/>
        <end position="402"/>
    </location>
</feature>
<feature type="transmembrane region" description="Helical" evidence="6">
    <location>
        <begin position="347"/>
        <end position="371"/>
    </location>
</feature>
<dbReference type="PANTHER" id="PTHR30619">
    <property type="entry name" value="DNA INTERNALIZATION/COMPETENCE PROTEIN COMEC/REC2"/>
    <property type="match status" value="1"/>
</dbReference>
<feature type="transmembrane region" description="Helical" evidence="6">
    <location>
        <begin position="67"/>
        <end position="91"/>
    </location>
</feature>
<dbReference type="EMBL" id="PEBX01000042">
    <property type="protein sequence ID" value="PTQ56150.1"/>
    <property type="molecule type" value="Genomic_DNA"/>
</dbReference>
<name>A0A2R6Y0G8_9BACL</name>
<organism evidence="9 10">
    <name type="scientific">Candidatus Carbonibacillus altaicus</name>
    <dbReference type="NCBI Taxonomy" id="2163959"/>
    <lineage>
        <taxon>Bacteria</taxon>
        <taxon>Bacillati</taxon>
        <taxon>Bacillota</taxon>
        <taxon>Bacilli</taxon>
        <taxon>Bacillales</taxon>
        <taxon>Candidatus Carbonibacillus</taxon>
    </lineage>
</organism>
<evidence type="ECO:0000256" key="6">
    <source>
        <dbReference type="SAM" id="Phobius"/>
    </source>
</evidence>
<feature type="transmembrane region" description="Helical" evidence="6">
    <location>
        <begin position="25"/>
        <end position="46"/>
    </location>
</feature>
<proteinExistence type="predicted"/>
<feature type="transmembrane region" description="Helical" evidence="6">
    <location>
        <begin position="495"/>
        <end position="521"/>
    </location>
</feature>
<comment type="caution">
    <text evidence="9">The sequence shown here is derived from an EMBL/GenBank/DDBJ whole genome shotgun (WGS) entry which is preliminary data.</text>
</comment>
<feature type="transmembrane region" description="Helical" evidence="6">
    <location>
        <begin position="562"/>
        <end position="581"/>
    </location>
</feature>
<dbReference type="GO" id="GO:0005886">
    <property type="term" value="C:plasma membrane"/>
    <property type="evidence" value="ECO:0007669"/>
    <property type="project" value="UniProtKB-SubCell"/>
</dbReference>
<keyword evidence="2" id="KW-1003">Cell membrane</keyword>
<evidence type="ECO:0000259" key="8">
    <source>
        <dbReference type="Pfam" id="PF13567"/>
    </source>
</evidence>
<dbReference type="AlphaFoldDB" id="A0A2R6Y0G8"/>
<protein>
    <submittedName>
        <fullName evidence="9">Late competence protein ComEC, DNA transport</fullName>
    </submittedName>
</protein>
<evidence type="ECO:0000259" key="7">
    <source>
        <dbReference type="Pfam" id="PF03772"/>
    </source>
</evidence>
<comment type="subcellular location">
    <subcellularLocation>
        <location evidence="1">Cell membrane</location>
        <topology evidence="1">Multi-pass membrane protein</topology>
    </subcellularLocation>
</comment>
<dbReference type="Proteomes" id="UP000244338">
    <property type="component" value="Unassembled WGS sequence"/>
</dbReference>
<evidence type="ECO:0000256" key="5">
    <source>
        <dbReference type="ARBA" id="ARBA00023136"/>
    </source>
</evidence>
<feature type="domain" description="ComEC/Rec2-related protein" evidence="7">
    <location>
        <begin position="292"/>
        <end position="576"/>
    </location>
</feature>
<dbReference type="Pfam" id="PF13567">
    <property type="entry name" value="DUF4131"/>
    <property type="match status" value="1"/>
</dbReference>
<evidence type="ECO:0000313" key="10">
    <source>
        <dbReference type="Proteomes" id="UP000244338"/>
    </source>
</evidence>
<reference evidence="10" key="1">
    <citation type="journal article" date="2018" name="Sci. Rep.">
        <title>Lignite coal burning seam in the remote Altai Mountains harbors a hydrogen-driven thermophilic microbial community.</title>
        <authorList>
            <person name="Kadnikov V.V."/>
            <person name="Mardanov A.V."/>
            <person name="Ivasenko D.A."/>
            <person name="Antsiferov D.V."/>
            <person name="Beletsky A.V."/>
            <person name="Karnachuk O.V."/>
            <person name="Ravin N.V."/>
        </authorList>
    </citation>
    <scope>NUCLEOTIDE SEQUENCE [LARGE SCALE GENOMIC DNA]</scope>
</reference>
<evidence type="ECO:0000256" key="3">
    <source>
        <dbReference type="ARBA" id="ARBA00022692"/>
    </source>
</evidence>
<evidence type="ECO:0000256" key="2">
    <source>
        <dbReference type="ARBA" id="ARBA00022475"/>
    </source>
</evidence>
<feature type="transmembrane region" description="Helical" evidence="6">
    <location>
        <begin position="609"/>
        <end position="628"/>
    </location>
</feature>
<dbReference type="Pfam" id="PF03772">
    <property type="entry name" value="Competence"/>
    <property type="match status" value="1"/>
</dbReference>
<keyword evidence="5 6" id="KW-0472">Membrane</keyword>
<feature type="transmembrane region" description="Helical" evidence="6">
    <location>
        <begin position="313"/>
        <end position="335"/>
    </location>
</feature>
<feature type="domain" description="DUF4131" evidence="8">
    <location>
        <begin position="32"/>
        <end position="249"/>
    </location>
</feature>
<feature type="transmembrane region" description="Helical" evidence="6">
    <location>
        <begin position="461"/>
        <end position="483"/>
    </location>
</feature>
<evidence type="ECO:0000256" key="1">
    <source>
        <dbReference type="ARBA" id="ARBA00004651"/>
    </source>
</evidence>
<sequence length="880" mass="99042">MMLSWVLAFVWGVLSVEIFHVGLPFAKSVSILLIVGVVFVAFSWLLMHPKRALIDGQLLKRRETHRLRTTAFSWLGVFMFGWMWAFVYEWYMTPSLDPASLVLDLSEGRPFIGYGKIISTPDVDGQTVKLIVQMEGINWDVQAEKDDRDRWIVPLPDMYEEVRHHPDRLRDAVLELQKERIPLHPRTIWVRFKLESSEEKVLAKKMTAGDRLLFTGLLQPRSAFKPMTPGGFDFSHYLWTEGIEYTASGQFASVLTVKRGPFWNAWKASLIDRVRAAYEHAPQSVRALALAIVFGDKREISGEMRDAFQNAGVYHLLVVSGIHFAILTGAFYALLGFLGVSPNRRGAFVLIFIFFYAWLASGSIAVVRAAWMGSLYWIGEMLKLRFIPWIAFSIPLIVSLLLKPRQLFSIGFLMTFVLTAALIRYTPSLTHVIMQNADRFSKKTRHQALSAMMSWVRRPGVSSFLAMLVLTELLSMVFLLTYFNFWPGLTPLANALLLPFYTLVLPLVAVLSFCGGCLAWMNDALAQWIVLPGAYALWLIEKIVMMFAAFGRFLRVTIQGGGSLWAIVTMSSLFFMFEMAYRRLSWQSLLPLYPGPRWLEDAIAFRKPLRTVTVFFLTLAVLFVPILFRSYAVPQKTGVFFIPTASVRVVGVLFPGKQAVLIVEDAPLERPAEPWRRSRTTASDMQKNVVPTLGALGVTRINALIVPKTLLHDASPAALRAYSPIASFCRSIGVEMMYVTAAPAQAAGGSTGSGGSFSDREKEALQALCPSATPALWTPNAALVHHGYRLFLTFPDPPESWLKRVPVWTVSGKVASVTLRAGAATVRYTDGKTFYLDYRPRYDDVPPWFETEPPEGVYSVAEEGYIWIDLVNGSVERMKR</sequence>
<feature type="transmembrane region" description="Helical" evidence="6">
    <location>
        <begin position="527"/>
        <end position="550"/>
    </location>
</feature>
<evidence type="ECO:0000313" key="9">
    <source>
        <dbReference type="EMBL" id="PTQ56150.1"/>
    </source>
</evidence>
<accession>A0A2R6Y0G8</accession>
<dbReference type="InterPro" id="IPR052159">
    <property type="entry name" value="Competence_DNA_uptake"/>
</dbReference>
<dbReference type="PANTHER" id="PTHR30619:SF7">
    <property type="entry name" value="BETA-LACTAMASE DOMAIN PROTEIN"/>
    <property type="match status" value="1"/>
</dbReference>
<dbReference type="NCBIfam" id="TIGR00360">
    <property type="entry name" value="ComEC_N-term"/>
    <property type="match status" value="1"/>
</dbReference>
<dbReference type="InterPro" id="IPR004477">
    <property type="entry name" value="ComEC_N"/>
</dbReference>
<gene>
    <name evidence="9" type="ORF">BSOLF_0756</name>
</gene>
<keyword evidence="4 6" id="KW-1133">Transmembrane helix</keyword>
<evidence type="ECO:0000256" key="4">
    <source>
        <dbReference type="ARBA" id="ARBA00022989"/>
    </source>
</evidence>
<keyword evidence="3 6" id="KW-0812">Transmembrane</keyword>
<dbReference type="InterPro" id="IPR025405">
    <property type="entry name" value="DUF4131"/>
</dbReference>